<dbReference type="AlphaFoldDB" id="A0AAW2BW45"/>
<evidence type="ECO:0000313" key="3">
    <source>
        <dbReference type="Proteomes" id="UP001459277"/>
    </source>
</evidence>
<feature type="compositionally biased region" description="Low complexity" evidence="1">
    <location>
        <begin position="14"/>
        <end position="29"/>
    </location>
</feature>
<feature type="compositionally biased region" description="Low complexity" evidence="1">
    <location>
        <begin position="50"/>
        <end position="62"/>
    </location>
</feature>
<protein>
    <submittedName>
        <fullName evidence="2">Uncharacterized protein</fullName>
    </submittedName>
</protein>
<evidence type="ECO:0000256" key="1">
    <source>
        <dbReference type="SAM" id="MobiDB-lite"/>
    </source>
</evidence>
<accession>A0AAW2BW45</accession>
<comment type="caution">
    <text evidence="2">The sequence shown here is derived from an EMBL/GenBank/DDBJ whole genome shotgun (WGS) entry which is preliminary data.</text>
</comment>
<organism evidence="2 3">
    <name type="scientific">Lithocarpus litseifolius</name>
    <dbReference type="NCBI Taxonomy" id="425828"/>
    <lineage>
        <taxon>Eukaryota</taxon>
        <taxon>Viridiplantae</taxon>
        <taxon>Streptophyta</taxon>
        <taxon>Embryophyta</taxon>
        <taxon>Tracheophyta</taxon>
        <taxon>Spermatophyta</taxon>
        <taxon>Magnoliopsida</taxon>
        <taxon>eudicotyledons</taxon>
        <taxon>Gunneridae</taxon>
        <taxon>Pentapetalae</taxon>
        <taxon>rosids</taxon>
        <taxon>fabids</taxon>
        <taxon>Fagales</taxon>
        <taxon>Fagaceae</taxon>
        <taxon>Lithocarpus</taxon>
    </lineage>
</organism>
<dbReference type="EMBL" id="JAZDWU010000010">
    <property type="protein sequence ID" value="KAK9989342.1"/>
    <property type="molecule type" value="Genomic_DNA"/>
</dbReference>
<reference evidence="2 3" key="1">
    <citation type="submission" date="2024-01" db="EMBL/GenBank/DDBJ databases">
        <title>A telomere-to-telomere, gap-free genome of sweet tea (Lithocarpus litseifolius).</title>
        <authorList>
            <person name="Zhou J."/>
        </authorList>
    </citation>
    <scope>NUCLEOTIDE SEQUENCE [LARGE SCALE GENOMIC DNA]</scope>
    <source>
        <strain evidence="2">Zhou-2022a</strain>
        <tissue evidence="2">Leaf</tissue>
    </source>
</reference>
<name>A0AAW2BW45_9ROSI</name>
<dbReference type="Proteomes" id="UP001459277">
    <property type="component" value="Unassembled WGS sequence"/>
</dbReference>
<gene>
    <name evidence="2" type="ORF">SO802_029581</name>
</gene>
<keyword evidence="3" id="KW-1185">Reference proteome</keyword>
<proteinExistence type="predicted"/>
<evidence type="ECO:0000313" key="2">
    <source>
        <dbReference type="EMBL" id="KAK9989342.1"/>
    </source>
</evidence>
<feature type="region of interest" description="Disordered" evidence="1">
    <location>
        <begin position="1"/>
        <end position="62"/>
    </location>
</feature>
<sequence length="549" mass="63337">METKMKDSYASVLKRGSSSSKKEASCSTSRTPIMRKREIGTELLQKRSKPLSTSSTLPKSSLTEPVVEKGRVTLDYEISNSGEDVCHGALSGDFVSFIRFDTVEKAQMSKSLLRRLSSDEFVNPLMVISNHNVWLVVQKIDSTLDQFKKKNTGIWSNYQLDDKYKPIVRGIIAGVTQLVNQGYMGELKIGDIAIINGCPKLMRLSNELGVSKLRPQLQNLLENILGNDHNNKELNHFYSHMKRMPMHQLIHMRDHPMLLTSQERFQFRVLSLLSLNNEKLSSIWTLSYDKLYSDQKIDIKERVEKDPEYKKMFNYRSYSGSPSSQIYFSRNVTVHINDDRQCKTSEQVEKELNDYFPKLLTSLYSFVIDERIYVWGQHNEKYGGDLLNHWRDTLKLCILENDDLATEHFLKICRSFLSLIGIYFYVSADKCEDISSLVTMIKDQILHILKSVPSDKEFKLLLGNSKNIKDCGISVAQSLMNMTDRWHKLSVNETSVSILILILGWGLWCLDGSKEFEVEEKSLRENQIWRGLLEDWNLQYKSIVKEVSS</sequence>